<evidence type="ECO:0000256" key="7">
    <source>
        <dbReference type="ARBA" id="ARBA00023134"/>
    </source>
</evidence>
<dbReference type="InterPro" id="IPR019991">
    <property type="entry name" value="GTP-bd_ribosome_bgen"/>
</dbReference>
<organism evidence="11 12">
    <name type="scientific">Parendozoicomonas haliclonae</name>
    <dbReference type="NCBI Taxonomy" id="1960125"/>
    <lineage>
        <taxon>Bacteria</taxon>
        <taxon>Pseudomonadati</taxon>
        <taxon>Pseudomonadota</taxon>
        <taxon>Gammaproteobacteria</taxon>
        <taxon>Oceanospirillales</taxon>
        <taxon>Endozoicomonadaceae</taxon>
        <taxon>Parendozoicomonas</taxon>
    </lineage>
</organism>
<keyword evidence="7 8" id="KW-0342">GTP-binding</keyword>
<evidence type="ECO:0000256" key="3">
    <source>
        <dbReference type="ARBA" id="ARBA00022490"/>
    </source>
</evidence>
<dbReference type="SUPFAM" id="SSF52540">
    <property type="entry name" value="P-loop containing nucleoside triphosphate hydrolases"/>
    <property type="match status" value="1"/>
</dbReference>
<dbReference type="InterPro" id="IPR023179">
    <property type="entry name" value="GTP-bd_ortho_bundle_sf"/>
</dbReference>
<gene>
    <name evidence="11" type="primary">rbgA</name>
    <name evidence="11" type="ORF">EHSB41UT_03365</name>
</gene>
<name>A0A1X7AN63_9GAMM</name>
<dbReference type="PANTHER" id="PTHR45782:SF4">
    <property type="entry name" value="MITOCHONDRIAL RIBOSOME-ASSOCIATED GTPASE 1"/>
    <property type="match status" value="1"/>
</dbReference>
<evidence type="ECO:0000256" key="6">
    <source>
        <dbReference type="ARBA" id="ARBA00022884"/>
    </source>
</evidence>
<protein>
    <recommendedName>
        <fullName evidence="2 8">Ribosome biogenesis GTPase A</fullName>
    </recommendedName>
</protein>
<dbReference type="Proteomes" id="UP000196573">
    <property type="component" value="Unassembled WGS sequence"/>
</dbReference>
<dbReference type="PROSITE" id="PS51721">
    <property type="entry name" value="G_CP"/>
    <property type="match status" value="1"/>
</dbReference>
<dbReference type="GO" id="GO:0003924">
    <property type="term" value="F:GTPase activity"/>
    <property type="evidence" value="ECO:0007669"/>
    <property type="project" value="TreeGrafter"/>
</dbReference>
<evidence type="ECO:0000256" key="4">
    <source>
        <dbReference type="ARBA" id="ARBA00022741"/>
    </source>
</evidence>
<feature type="binding site" evidence="9">
    <location>
        <begin position="58"/>
        <end position="61"/>
    </location>
    <ligand>
        <name>GTP</name>
        <dbReference type="ChEBI" id="CHEBI:37565"/>
    </ligand>
</feature>
<proteinExistence type="inferred from homology"/>
<dbReference type="Gene3D" id="3.40.50.300">
    <property type="entry name" value="P-loop containing nucleotide triphosphate hydrolases"/>
    <property type="match status" value="1"/>
</dbReference>
<dbReference type="NCBIfam" id="TIGR03596">
    <property type="entry name" value="GTPase_YlqF"/>
    <property type="match status" value="1"/>
</dbReference>
<keyword evidence="6" id="KW-0694">RNA-binding</keyword>
<dbReference type="CDD" id="cd01856">
    <property type="entry name" value="YlqF"/>
    <property type="match status" value="1"/>
</dbReference>
<evidence type="ECO:0000256" key="2">
    <source>
        <dbReference type="ARBA" id="ARBA00014898"/>
    </source>
</evidence>
<dbReference type="GO" id="GO:0005525">
    <property type="term" value="F:GTP binding"/>
    <property type="evidence" value="ECO:0007669"/>
    <property type="project" value="UniProtKB-KW"/>
</dbReference>
<dbReference type="FunFam" id="3.40.50.300:FF:000590">
    <property type="entry name" value="Ribosome biogenesis GTPase A"/>
    <property type="match status" value="1"/>
</dbReference>
<comment type="similarity">
    <text evidence="8">Belongs to the TRAFAC class YlqF/YawG GTPase family. MTG1 subfamily.</text>
</comment>
<reference evidence="11 12" key="1">
    <citation type="submission" date="2017-03" db="EMBL/GenBank/DDBJ databases">
        <authorList>
            <person name="Afonso C.L."/>
            <person name="Miller P.J."/>
            <person name="Scott M.A."/>
            <person name="Spackman E."/>
            <person name="Goraichik I."/>
            <person name="Dimitrov K.M."/>
            <person name="Suarez D.L."/>
            <person name="Swayne D.E."/>
        </authorList>
    </citation>
    <scope>NUCLEOTIDE SEQUENCE [LARGE SCALE GENOMIC DNA]</scope>
    <source>
        <strain evidence="11">SB41UT1</strain>
    </source>
</reference>
<keyword evidence="12" id="KW-1185">Reference proteome</keyword>
<evidence type="ECO:0000256" key="8">
    <source>
        <dbReference type="PIRNR" id="PIRNR006230"/>
    </source>
</evidence>
<evidence type="ECO:0000256" key="9">
    <source>
        <dbReference type="PIRSR" id="PIRSR006230-1"/>
    </source>
</evidence>
<dbReference type="OrthoDB" id="9779790at2"/>
<evidence type="ECO:0000313" key="11">
    <source>
        <dbReference type="EMBL" id="SMA49579.1"/>
    </source>
</evidence>
<feature type="domain" description="CP-type G" evidence="10">
    <location>
        <begin position="14"/>
        <end position="172"/>
    </location>
</feature>
<dbReference type="Gene3D" id="1.10.1580.10">
    <property type="match status" value="1"/>
</dbReference>
<dbReference type="InterPro" id="IPR030378">
    <property type="entry name" value="G_CP_dom"/>
</dbReference>
<dbReference type="GO" id="GO:0006412">
    <property type="term" value="P:translation"/>
    <property type="evidence" value="ECO:0007669"/>
    <property type="project" value="TreeGrafter"/>
</dbReference>
<dbReference type="Pfam" id="PF01926">
    <property type="entry name" value="MMR_HSR1"/>
    <property type="match status" value="1"/>
</dbReference>
<evidence type="ECO:0000313" key="12">
    <source>
        <dbReference type="Proteomes" id="UP000196573"/>
    </source>
</evidence>
<evidence type="ECO:0000256" key="1">
    <source>
        <dbReference type="ARBA" id="ARBA00004496"/>
    </source>
</evidence>
<dbReference type="GO" id="GO:0005737">
    <property type="term" value="C:cytoplasm"/>
    <property type="evidence" value="ECO:0007669"/>
    <property type="project" value="UniProtKB-SubCell"/>
</dbReference>
<comment type="subcellular location">
    <subcellularLocation>
        <location evidence="1 8">Cytoplasm</location>
    </subcellularLocation>
</comment>
<keyword evidence="4 8" id="KW-0547">Nucleotide-binding</keyword>
<accession>A0A1X7AN63</accession>
<dbReference type="InterPro" id="IPR027417">
    <property type="entry name" value="P-loop_NTPase"/>
</dbReference>
<sequence length="311" mass="35297">MAINWYPGHMHKARKEIREAMPQVDLIIEVLDARIPFSSENPLVPALRDDTPCIKILNKADLADPDMTQRWKEALEKTHGIRAIPMSQHEPQKVRELLKICPEMLPHRNFEGTPLRALILGIPNVGKSTTINNLAGRIIAKTGNEPAVTKIQQRIKLENNIVLLDTPGFLWPKLEPEECGYRLAVTGAIKNTVLEFEDVGMFLVEYLMEHQPEILLKRYNLKEIPHTAIEVFDEIGRRRGAVRKGGVADTHKVAEILLNDYRSGAMGRVTLESPEMVAKEQAELAVLHAEQEEKKKAKEELRKKRKAGERI</sequence>
<dbReference type="RefSeq" id="WP_087111995.1">
    <property type="nucleotide sequence ID" value="NZ_CBCSCN010000010.1"/>
</dbReference>
<dbReference type="EMBL" id="FWPT01000008">
    <property type="protein sequence ID" value="SMA49579.1"/>
    <property type="molecule type" value="Genomic_DNA"/>
</dbReference>
<evidence type="ECO:0000259" key="10">
    <source>
        <dbReference type="PROSITE" id="PS51721"/>
    </source>
</evidence>
<dbReference type="FunFam" id="1.10.1580.10:FF:000003">
    <property type="entry name" value="Ribosome biogenesis GTPase A"/>
    <property type="match status" value="1"/>
</dbReference>
<dbReference type="InterPro" id="IPR016478">
    <property type="entry name" value="GTPase_MTG1"/>
</dbReference>
<comment type="function">
    <text evidence="8">Required for a late step of 50S ribosomal subunit assembly. Has GTPase activity.</text>
</comment>
<feature type="binding site" evidence="9">
    <location>
        <begin position="124"/>
        <end position="129"/>
    </location>
    <ligand>
        <name>GTP</name>
        <dbReference type="ChEBI" id="CHEBI:37565"/>
    </ligand>
</feature>
<dbReference type="PIRSF" id="PIRSF006230">
    <property type="entry name" value="MG442"/>
    <property type="match status" value="1"/>
</dbReference>
<keyword evidence="3 8" id="KW-0963">Cytoplasm</keyword>
<dbReference type="PANTHER" id="PTHR45782">
    <property type="entry name" value="MITOCHONDRIAL RIBOSOME-ASSOCIATED GTPASE 1"/>
    <property type="match status" value="1"/>
</dbReference>
<dbReference type="AlphaFoldDB" id="A0A1X7AN63"/>
<evidence type="ECO:0000256" key="5">
    <source>
        <dbReference type="ARBA" id="ARBA00022801"/>
    </source>
</evidence>
<keyword evidence="5" id="KW-0378">Hydrolase</keyword>
<dbReference type="InterPro" id="IPR006073">
    <property type="entry name" value="GTP-bd"/>
</dbReference>
<feature type="binding site" evidence="9">
    <location>
        <position position="168"/>
    </location>
    <ligand>
        <name>GTP</name>
        <dbReference type="ChEBI" id="CHEBI:37565"/>
    </ligand>
</feature>
<dbReference type="GO" id="GO:0003723">
    <property type="term" value="F:RNA binding"/>
    <property type="evidence" value="ECO:0007669"/>
    <property type="project" value="UniProtKB-KW"/>
</dbReference>